<proteinExistence type="predicted"/>
<sequence length="131" mass="14174">MSVVSPTCRSAFLAIRDPRTAKAGLLPQFARGVNLVWSAVPAPPGTWRTFEGIAPLHLLASQPARPLRSFYAIFPLTGASRPDVQTTPTRRRTQTGRHGHSDRQTVPVDLLSTDGWCGSVQPFLSSAQVPS</sequence>
<dbReference type="EMBL" id="CAAALY010061081">
    <property type="protein sequence ID" value="VEL23272.1"/>
    <property type="molecule type" value="Genomic_DNA"/>
</dbReference>
<evidence type="ECO:0000256" key="1">
    <source>
        <dbReference type="SAM" id="MobiDB-lite"/>
    </source>
</evidence>
<evidence type="ECO:0000313" key="2">
    <source>
        <dbReference type="EMBL" id="VEL23272.1"/>
    </source>
</evidence>
<feature type="compositionally biased region" description="Basic residues" evidence="1">
    <location>
        <begin position="89"/>
        <end position="100"/>
    </location>
</feature>
<reference evidence="2" key="1">
    <citation type="submission" date="2018-11" db="EMBL/GenBank/DDBJ databases">
        <authorList>
            <consortium name="Pathogen Informatics"/>
        </authorList>
    </citation>
    <scope>NUCLEOTIDE SEQUENCE</scope>
</reference>
<dbReference type="AlphaFoldDB" id="A0A3S5BGF1"/>
<keyword evidence="3" id="KW-1185">Reference proteome</keyword>
<protein>
    <submittedName>
        <fullName evidence="2">Uncharacterized protein</fullName>
    </submittedName>
</protein>
<evidence type="ECO:0000313" key="3">
    <source>
        <dbReference type="Proteomes" id="UP000784294"/>
    </source>
</evidence>
<feature type="region of interest" description="Disordered" evidence="1">
    <location>
        <begin position="79"/>
        <end position="105"/>
    </location>
</feature>
<name>A0A3S5BGF1_9PLAT</name>
<gene>
    <name evidence="2" type="ORF">PXEA_LOCUS16712</name>
</gene>
<accession>A0A3S5BGF1</accession>
<comment type="caution">
    <text evidence="2">The sequence shown here is derived from an EMBL/GenBank/DDBJ whole genome shotgun (WGS) entry which is preliminary data.</text>
</comment>
<organism evidence="2 3">
    <name type="scientific">Protopolystoma xenopodis</name>
    <dbReference type="NCBI Taxonomy" id="117903"/>
    <lineage>
        <taxon>Eukaryota</taxon>
        <taxon>Metazoa</taxon>
        <taxon>Spiralia</taxon>
        <taxon>Lophotrochozoa</taxon>
        <taxon>Platyhelminthes</taxon>
        <taxon>Monogenea</taxon>
        <taxon>Polyopisthocotylea</taxon>
        <taxon>Polystomatidea</taxon>
        <taxon>Polystomatidae</taxon>
        <taxon>Protopolystoma</taxon>
    </lineage>
</organism>
<dbReference type="Proteomes" id="UP000784294">
    <property type="component" value="Unassembled WGS sequence"/>
</dbReference>